<evidence type="ECO:0000256" key="1">
    <source>
        <dbReference type="SAM" id="Phobius"/>
    </source>
</evidence>
<keyword evidence="1" id="KW-0472">Membrane</keyword>
<evidence type="ECO:0000313" key="3">
    <source>
        <dbReference type="Proteomes" id="UP000789647"/>
    </source>
</evidence>
<organism evidence="2 3">
    <name type="scientific">Citrobacter freundii</name>
    <dbReference type="NCBI Taxonomy" id="546"/>
    <lineage>
        <taxon>Bacteria</taxon>
        <taxon>Pseudomonadati</taxon>
        <taxon>Pseudomonadota</taxon>
        <taxon>Gammaproteobacteria</taxon>
        <taxon>Enterobacterales</taxon>
        <taxon>Enterobacteriaceae</taxon>
        <taxon>Citrobacter</taxon>
        <taxon>Citrobacter freundii complex</taxon>
    </lineage>
</organism>
<accession>A0AAD1X0C7</accession>
<keyword evidence="2" id="KW-0614">Plasmid</keyword>
<name>A0AAD1X0C7_CITFR</name>
<dbReference type="Proteomes" id="UP000789647">
    <property type="component" value="Plasmid P2"/>
</dbReference>
<evidence type="ECO:0000313" key="2">
    <source>
        <dbReference type="EMBL" id="CAH6622497.1"/>
    </source>
</evidence>
<dbReference type="RefSeq" id="WP_049001211.1">
    <property type="nucleotide sequence ID" value="NZ_JAFHHQ010000026.1"/>
</dbReference>
<geneLocation type="plasmid" evidence="2 3">
    <name>P2</name>
</geneLocation>
<keyword evidence="1" id="KW-0812">Transmembrane</keyword>
<feature type="transmembrane region" description="Helical" evidence="1">
    <location>
        <begin position="6"/>
        <end position="30"/>
    </location>
</feature>
<dbReference type="AlphaFoldDB" id="A0AAD1X0C7"/>
<keyword evidence="1" id="KW-1133">Transmembrane helix</keyword>
<gene>
    <name evidence="2" type="ORF">AI2935V1_5227</name>
</gene>
<proteinExistence type="predicted"/>
<reference evidence="2" key="1">
    <citation type="submission" date="2022-05" db="EMBL/GenBank/DDBJ databases">
        <authorList>
            <person name="Alioto T."/>
            <person name="Alioto T."/>
            <person name="Gomez Garrido J."/>
        </authorList>
    </citation>
    <scope>NUCLEOTIDE SEQUENCE</scope>
    <source>
        <strain evidence="2">112</strain>
        <plasmid evidence="2">P2</plasmid>
    </source>
</reference>
<dbReference type="EMBL" id="OW995943">
    <property type="protein sequence ID" value="CAH6622497.1"/>
    <property type="molecule type" value="Genomic_DNA"/>
</dbReference>
<protein>
    <submittedName>
        <fullName evidence="2">Uncharacterized protein</fullName>
    </submittedName>
</protein>
<sequence length="189" mass="20868">MASDASLWITIGIPSGISVLALIVSIYAAVQNRNANKNAGNANAIATSANDIATDAKDIAEQALDKQGSALKFQDAALENQIYSSINTALQFMIQAAVTLGATDPNSSNYGVVQQCYNTTVEGWLNAYETACLSYRNDKINKDTFKKGYQDAIRKLLQRHDLKDYFYPKETSGYLSIHEVYHEWERADK</sequence>